<keyword evidence="7" id="KW-1133">Transmembrane helix</keyword>
<evidence type="ECO:0000256" key="5">
    <source>
        <dbReference type="ARBA" id="ARBA00023284"/>
    </source>
</evidence>
<evidence type="ECO:0000256" key="2">
    <source>
        <dbReference type="ARBA" id="ARBA00022729"/>
    </source>
</evidence>
<evidence type="ECO:0000256" key="7">
    <source>
        <dbReference type="SAM" id="Phobius"/>
    </source>
</evidence>
<dbReference type="InterPro" id="IPR012336">
    <property type="entry name" value="Thioredoxin-like_fold"/>
</dbReference>
<comment type="similarity">
    <text evidence="1">Belongs to the thioredoxin family. DsbA subfamily.</text>
</comment>
<feature type="domain" description="Thioredoxin" evidence="8">
    <location>
        <begin position="38"/>
        <end position="248"/>
    </location>
</feature>
<keyword evidence="4" id="KW-1015">Disulfide bond</keyword>
<dbReference type="SUPFAM" id="SSF52833">
    <property type="entry name" value="Thioredoxin-like"/>
    <property type="match status" value="1"/>
</dbReference>
<dbReference type="PANTHER" id="PTHR13887">
    <property type="entry name" value="GLUTATHIONE S-TRANSFERASE KAPPA"/>
    <property type="match status" value="1"/>
</dbReference>
<organism evidence="9 10">
    <name type="scientific">Candidatus Roizmanbacteria bacterium RIFCSPHIGHO2_02_FULL_37_24</name>
    <dbReference type="NCBI Taxonomy" id="1802037"/>
    <lineage>
        <taxon>Bacteria</taxon>
        <taxon>Candidatus Roizmaniibacteriota</taxon>
    </lineage>
</organism>
<dbReference type="EMBL" id="MFZM01000020">
    <property type="protein sequence ID" value="OGK23520.1"/>
    <property type="molecule type" value="Genomic_DNA"/>
</dbReference>
<comment type="caution">
    <text evidence="9">The sequence shown here is derived from an EMBL/GenBank/DDBJ whole genome shotgun (WGS) entry which is preliminary data.</text>
</comment>
<evidence type="ECO:0000313" key="10">
    <source>
        <dbReference type="Proteomes" id="UP000177159"/>
    </source>
</evidence>
<dbReference type="PANTHER" id="PTHR13887:SF14">
    <property type="entry name" value="DISULFIDE BOND FORMATION PROTEIN D"/>
    <property type="match status" value="1"/>
</dbReference>
<keyword evidence="5" id="KW-0676">Redox-active center</keyword>
<evidence type="ECO:0000256" key="1">
    <source>
        <dbReference type="ARBA" id="ARBA00005791"/>
    </source>
</evidence>
<dbReference type="PROSITE" id="PS51352">
    <property type="entry name" value="THIOREDOXIN_2"/>
    <property type="match status" value="1"/>
</dbReference>
<evidence type="ECO:0000256" key="4">
    <source>
        <dbReference type="ARBA" id="ARBA00023157"/>
    </source>
</evidence>
<reference evidence="9 10" key="1">
    <citation type="journal article" date="2016" name="Nat. Commun.">
        <title>Thousands of microbial genomes shed light on interconnected biogeochemical processes in an aquifer system.</title>
        <authorList>
            <person name="Anantharaman K."/>
            <person name="Brown C.T."/>
            <person name="Hug L.A."/>
            <person name="Sharon I."/>
            <person name="Castelle C.J."/>
            <person name="Probst A.J."/>
            <person name="Thomas B.C."/>
            <person name="Singh A."/>
            <person name="Wilkins M.J."/>
            <person name="Karaoz U."/>
            <person name="Brodie E.L."/>
            <person name="Williams K.H."/>
            <person name="Hubbard S.S."/>
            <person name="Banfield J.F."/>
        </authorList>
    </citation>
    <scope>NUCLEOTIDE SEQUENCE [LARGE SCALE GENOMIC DNA]</scope>
</reference>
<accession>A0A1F7GWP9</accession>
<dbReference type="InterPro" id="IPR036249">
    <property type="entry name" value="Thioredoxin-like_sf"/>
</dbReference>
<sequence length="249" mass="27771">MAKSQVQALQNNVLITLGIGLVLGFVVGHLYTRLNILQKGGDTVTAQKQQENTTDTTNPTQPEQKRDVSIKKPDAKVDHWRWNKDAQYVLVEYSDFECPFCGAFFPTTQKLEKEYGDEFGIVYRHFPLSFHPKAMPSAQASECVAELGGEDKFWAMHDEIFTRMPDLEITELADVAQELGLDKAAVQKCIDSGKYEDKVNGQLNEGTQAGIAATPTTVLYDMKTGKSTLIEGALPYDQVKKIIDDFIES</sequence>
<feature type="transmembrane region" description="Helical" evidence="7">
    <location>
        <begin position="12"/>
        <end position="31"/>
    </location>
</feature>
<evidence type="ECO:0000256" key="6">
    <source>
        <dbReference type="SAM" id="MobiDB-lite"/>
    </source>
</evidence>
<dbReference type="GO" id="GO:0016491">
    <property type="term" value="F:oxidoreductase activity"/>
    <property type="evidence" value="ECO:0007669"/>
    <property type="project" value="UniProtKB-KW"/>
</dbReference>
<proteinExistence type="inferred from homology"/>
<keyword evidence="7" id="KW-0812">Transmembrane</keyword>
<protein>
    <recommendedName>
        <fullName evidence="8">Thioredoxin domain-containing protein</fullName>
    </recommendedName>
</protein>
<dbReference type="InterPro" id="IPR013766">
    <property type="entry name" value="Thioredoxin_domain"/>
</dbReference>
<dbReference type="AlphaFoldDB" id="A0A1F7GWP9"/>
<evidence type="ECO:0000256" key="3">
    <source>
        <dbReference type="ARBA" id="ARBA00023002"/>
    </source>
</evidence>
<name>A0A1F7GWP9_9BACT</name>
<dbReference type="Gene3D" id="3.40.30.10">
    <property type="entry name" value="Glutaredoxin"/>
    <property type="match status" value="1"/>
</dbReference>
<feature type="compositionally biased region" description="Polar residues" evidence="6">
    <location>
        <begin position="47"/>
        <end position="62"/>
    </location>
</feature>
<keyword evidence="7" id="KW-0472">Membrane</keyword>
<evidence type="ECO:0000259" key="8">
    <source>
        <dbReference type="PROSITE" id="PS51352"/>
    </source>
</evidence>
<evidence type="ECO:0000313" key="9">
    <source>
        <dbReference type="EMBL" id="OGK23520.1"/>
    </source>
</evidence>
<feature type="region of interest" description="Disordered" evidence="6">
    <location>
        <begin position="47"/>
        <end position="70"/>
    </location>
</feature>
<gene>
    <name evidence="9" type="ORF">A3C24_01860</name>
</gene>
<dbReference type="Pfam" id="PF13462">
    <property type="entry name" value="Thioredoxin_4"/>
    <property type="match status" value="1"/>
</dbReference>
<dbReference type="Proteomes" id="UP000177159">
    <property type="component" value="Unassembled WGS sequence"/>
</dbReference>
<keyword evidence="2" id="KW-0732">Signal</keyword>
<keyword evidence="3" id="KW-0560">Oxidoreductase</keyword>